<dbReference type="Pfam" id="PF01497">
    <property type="entry name" value="Peripla_BP_2"/>
    <property type="match status" value="1"/>
</dbReference>
<comment type="subcellular location">
    <subcellularLocation>
        <location evidence="1">Cell envelope</location>
    </subcellularLocation>
</comment>
<dbReference type="InterPro" id="IPR051313">
    <property type="entry name" value="Bact_iron-sidero_bind"/>
</dbReference>
<reference evidence="7" key="1">
    <citation type="journal article" date="2014" name="Int. J. Syst. Evol. Microbiol.">
        <title>Complete genome sequence of Corynebacterium casei LMG S-19264T (=DSM 44701T), isolated from a smear-ripened cheese.</title>
        <authorList>
            <consortium name="US DOE Joint Genome Institute (JGI-PGF)"/>
            <person name="Walter F."/>
            <person name="Albersmeier A."/>
            <person name="Kalinowski J."/>
            <person name="Ruckert C."/>
        </authorList>
    </citation>
    <scope>NUCLEOTIDE SEQUENCE</scope>
    <source>
        <strain evidence="7">CGMCC 4.3508</strain>
    </source>
</reference>
<evidence type="ECO:0000313" key="7">
    <source>
        <dbReference type="EMBL" id="GGL06767.1"/>
    </source>
</evidence>
<comment type="similarity">
    <text evidence="2">Belongs to the bacterial solute-binding protein 8 family.</text>
</comment>
<feature type="domain" description="Fe/B12 periplasmic-binding" evidence="6">
    <location>
        <begin position="59"/>
        <end position="332"/>
    </location>
</feature>
<dbReference type="SUPFAM" id="SSF53807">
    <property type="entry name" value="Helical backbone' metal receptor"/>
    <property type="match status" value="1"/>
</dbReference>
<dbReference type="PANTHER" id="PTHR30532:SF24">
    <property type="entry name" value="FERRIC ENTEROBACTIN-BINDING PERIPLASMIC PROTEIN FEPB"/>
    <property type="match status" value="1"/>
</dbReference>
<reference evidence="7" key="2">
    <citation type="submission" date="2020-09" db="EMBL/GenBank/DDBJ databases">
        <authorList>
            <person name="Sun Q."/>
            <person name="Zhou Y."/>
        </authorList>
    </citation>
    <scope>NUCLEOTIDE SEQUENCE</scope>
    <source>
        <strain evidence="7">CGMCC 4.3508</strain>
    </source>
</reference>
<protein>
    <submittedName>
        <fullName evidence="7">Fe2+-enterobactin ABC transporter substrate-binding protein</fullName>
    </submittedName>
</protein>
<sequence length="332" mass="35101">MSLLSHSRFAARLRLVVGLFVAVVAVAGCSSDAEPAAESGTRPVQTEKGTIEVPADPQRIVVLNGALAGYLYDLDVPVAAADPRVLGVSGRNADFPQTWADAAKEQGTQMVPVGQAVNVEFVASVQPDLIIGGGQGFPAKQSVDAYDQLSAIAPTVLLPGNVTGWQDQLKQIADVVNRADKVGDLISAYDVKVEEVSSAIKVPAQQVGYFQSAADGQPKMILPNAALPTLLTELGFKADDQVLAKAGNPELNPSADWFGFSPELLTKVVDAPVVFVVPLSGAKGAADLAKDPLYAQLPAFKDKKVYELPATSYRPDYRGVMNTLDLISEQFK</sequence>
<dbReference type="PANTHER" id="PTHR30532">
    <property type="entry name" value="IRON III DICITRATE-BINDING PERIPLASMIC PROTEIN"/>
    <property type="match status" value="1"/>
</dbReference>
<keyword evidence="4 5" id="KW-0732">Signal</keyword>
<keyword evidence="3" id="KW-0813">Transport</keyword>
<dbReference type="GO" id="GO:0030288">
    <property type="term" value="C:outer membrane-bounded periplasmic space"/>
    <property type="evidence" value="ECO:0007669"/>
    <property type="project" value="TreeGrafter"/>
</dbReference>
<evidence type="ECO:0000256" key="3">
    <source>
        <dbReference type="ARBA" id="ARBA00022448"/>
    </source>
</evidence>
<dbReference type="GO" id="GO:1901678">
    <property type="term" value="P:iron coordination entity transport"/>
    <property type="evidence" value="ECO:0007669"/>
    <property type="project" value="UniProtKB-ARBA"/>
</dbReference>
<evidence type="ECO:0000256" key="5">
    <source>
        <dbReference type="SAM" id="SignalP"/>
    </source>
</evidence>
<dbReference type="Gene3D" id="3.40.50.1980">
    <property type="entry name" value="Nitrogenase molybdenum iron protein domain"/>
    <property type="match status" value="2"/>
</dbReference>
<evidence type="ECO:0000256" key="2">
    <source>
        <dbReference type="ARBA" id="ARBA00008814"/>
    </source>
</evidence>
<comment type="caution">
    <text evidence="7">The sequence shown here is derived from an EMBL/GenBank/DDBJ whole genome shotgun (WGS) entry which is preliminary data.</text>
</comment>
<dbReference type="RefSeq" id="WP_058855257.1">
    <property type="nucleotide sequence ID" value="NZ_BMMH01000003.1"/>
</dbReference>
<dbReference type="InterPro" id="IPR002491">
    <property type="entry name" value="ABC_transptr_periplasmic_BD"/>
</dbReference>
<feature type="signal peptide" evidence="5">
    <location>
        <begin position="1"/>
        <end position="27"/>
    </location>
</feature>
<proteinExistence type="inferred from homology"/>
<dbReference type="Proteomes" id="UP000638263">
    <property type="component" value="Unassembled WGS sequence"/>
</dbReference>
<gene>
    <name evidence="7" type="ORF">GCM10011588_21430</name>
</gene>
<name>A0A917VPU3_9NOCA</name>
<keyword evidence="8" id="KW-1185">Reference proteome</keyword>
<organism evidence="7 8">
    <name type="scientific">Nocardia jinanensis</name>
    <dbReference type="NCBI Taxonomy" id="382504"/>
    <lineage>
        <taxon>Bacteria</taxon>
        <taxon>Bacillati</taxon>
        <taxon>Actinomycetota</taxon>
        <taxon>Actinomycetes</taxon>
        <taxon>Mycobacteriales</taxon>
        <taxon>Nocardiaceae</taxon>
        <taxon>Nocardia</taxon>
    </lineage>
</organism>
<evidence type="ECO:0000256" key="4">
    <source>
        <dbReference type="ARBA" id="ARBA00022729"/>
    </source>
</evidence>
<evidence type="ECO:0000256" key="1">
    <source>
        <dbReference type="ARBA" id="ARBA00004196"/>
    </source>
</evidence>
<accession>A0A917VPU3</accession>
<dbReference type="AlphaFoldDB" id="A0A917VPU3"/>
<feature type="chain" id="PRO_5039005238" evidence="5">
    <location>
        <begin position="28"/>
        <end position="332"/>
    </location>
</feature>
<evidence type="ECO:0000259" key="6">
    <source>
        <dbReference type="PROSITE" id="PS50983"/>
    </source>
</evidence>
<evidence type="ECO:0000313" key="8">
    <source>
        <dbReference type="Proteomes" id="UP000638263"/>
    </source>
</evidence>
<dbReference type="PROSITE" id="PS50983">
    <property type="entry name" value="FE_B12_PBP"/>
    <property type="match status" value="1"/>
</dbReference>
<dbReference type="EMBL" id="BMMH01000003">
    <property type="protein sequence ID" value="GGL06767.1"/>
    <property type="molecule type" value="Genomic_DNA"/>
</dbReference>